<dbReference type="PANTHER" id="PTHR28055:SF1">
    <property type="entry name" value="ALTERED INHERITANCE OF MITOCHONDRIA PROTEIN 41, MITOCHONDRIAL"/>
    <property type="match status" value="1"/>
</dbReference>
<dbReference type="Proteomes" id="UP000675781">
    <property type="component" value="Unassembled WGS sequence"/>
</dbReference>
<reference evidence="1" key="1">
    <citation type="submission" date="2021-04" db="EMBL/GenBank/DDBJ databases">
        <title>Genome based classification of Actinospica acidithermotolerans sp. nov., an actinobacterium isolated from an Indonesian hot spring.</title>
        <authorList>
            <person name="Kusuma A.B."/>
            <person name="Putra K.E."/>
            <person name="Nafisah S."/>
            <person name="Loh J."/>
            <person name="Nouioui I."/>
            <person name="Goodfellow M."/>
        </authorList>
    </citation>
    <scope>NUCLEOTIDE SEQUENCE</scope>
    <source>
        <strain evidence="1">CSCA 57</strain>
    </source>
</reference>
<dbReference type="InterPro" id="IPR019004">
    <property type="entry name" value="YqeY/Aim41"/>
</dbReference>
<dbReference type="GO" id="GO:0016884">
    <property type="term" value="F:carbon-nitrogen ligase activity, with glutamine as amido-N-donor"/>
    <property type="evidence" value="ECO:0007669"/>
    <property type="project" value="InterPro"/>
</dbReference>
<evidence type="ECO:0000313" key="1">
    <source>
        <dbReference type="EMBL" id="MBR7839812.1"/>
    </source>
</evidence>
<evidence type="ECO:0000313" key="2">
    <source>
        <dbReference type="Proteomes" id="UP000675781"/>
    </source>
</evidence>
<sequence>MSNVNSQAAPEPLQQRLRTALPTAMRARDKVALAVLRSTLAAIENAEAVELPATPGSLAIEQTPVGAGAAEAPRRELTEADVERIVRAELAERDRAAQAYDQAGQPAQAEQLRTENRILTAYLLDPATAERAQG</sequence>
<protein>
    <submittedName>
        <fullName evidence="1">GatB/YqeY domain-containing protein</fullName>
    </submittedName>
</protein>
<dbReference type="RefSeq" id="WP_212534222.1">
    <property type="nucleotide sequence ID" value="NZ_JAGSOG010000661.1"/>
</dbReference>
<name>A0A941EZT5_9ACTN</name>
<organism evidence="1 2">
    <name type="scientific">Actinospica durhamensis</name>
    <dbReference type="NCBI Taxonomy" id="1508375"/>
    <lineage>
        <taxon>Bacteria</taxon>
        <taxon>Bacillati</taxon>
        <taxon>Actinomycetota</taxon>
        <taxon>Actinomycetes</taxon>
        <taxon>Catenulisporales</taxon>
        <taxon>Actinospicaceae</taxon>
        <taxon>Actinospica</taxon>
    </lineage>
</organism>
<comment type="caution">
    <text evidence="1">The sequence shown here is derived from an EMBL/GenBank/DDBJ whole genome shotgun (WGS) entry which is preliminary data.</text>
</comment>
<accession>A0A941EZT5</accession>
<dbReference type="InterPro" id="IPR003789">
    <property type="entry name" value="Asn/Gln_tRNA_amidoTrase-B-like"/>
</dbReference>
<dbReference type="AlphaFoldDB" id="A0A941EZT5"/>
<dbReference type="PANTHER" id="PTHR28055">
    <property type="entry name" value="ALTERED INHERITANCE OF MITOCHONDRIA PROTEIN 41, MITOCHONDRIAL"/>
    <property type="match status" value="1"/>
</dbReference>
<gene>
    <name evidence="1" type="ORF">KDL01_41620</name>
</gene>
<dbReference type="InterPro" id="IPR042184">
    <property type="entry name" value="YqeY/Aim41_N"/>
</dbReference>
<dbReference type="Gene3D" id="1.10.1510.10">
    <property type="entry name" value="Uncharacterised protein YqeY/AIM41 PF09424, N-terminal domain"/>
    <property type="match status" value="1"/>
</dbReference>
<dbReference type="EMBL" id="JAGSOG010000661">
    <property type="protein sequence ID" value="MBR7839812.1"/>
    <property type="molecule type" value="Genomic_DNA"/>
</dbReference>
<dbReference type="SUPFAM" id="SSF89095">
    <property type="entry name" value="GatB/YqeY motif"/>
    <property type="match status" value="1"/>
</dbReference>
<keyword evidence="2" id="KW-1185">Reference proteome</keyword>
<proteinExistence type="predicted"/>